<comment type="caution">
    <text evidence="1">The sequence shown here is derived from an EMBL/GenBank/DDBJ whole genome shotgun (WGS) entry which is preliminary data.</text>
</comment>
<reference evidence="1 2" key="1">
    <citation type="submission" date="2018-06" db="EMBL/GenBank/DDBJ databases">
        <title>Genomic Encyclopedia of Type Strains, Phase III (KMG-III): the genomes of soil and plant-associated and newly described type strains.</title>
        <authorList>
            <person name="Whitman W."/>
        </authorList>
    </citation>
    <scope>NUCLEOTIDE SEQUENCE [LARGE SCALE GENOMIC DNA]</scope>
    <source>
        <strain evidence="1 2">CECT 7022</strain>
    </source>
</reference>
<evidence type="ECO:0000313" key="1">
    <source>
        <dbReference type="EMBL" id="PYE42431.1"/>
    </source>
</evidence>
<accession>A0A2V4V8Y7</accession>
<proteinExistence type="predicted"/>
<gene>
    <name evidence="1" type="ORF">DFQ00_13636</name>
</gene>
<organism evidence="1 2">
    <name type="scientific">Paenibacillus barcinonensis</name>
    <dbReference type="NCBI Taxonomy" id="198119"/>
    <lineage>
        <taxon>Bacteria</taxon>
        <taxon>Bacillati</taxon>
        <taxon>Bacillota</taxon>
        <taxon>Bacilli</taxon>
        <taxon>Bacillales</taxon>
        <taxon>Paenibacillaceae</taxon>
        <taxon>Paenibacillus</taxon>
    </lineage>
</organism>
<dbReference type="Proteomes" id="UP000247790">
    <property type="component" value="Unassembled WGS sequence"/>
</dbReference>
<name>A0A2V4V8Y7_PAEBA</name>
<dbReference type="AlphaFoldDB" id="A0A2V4V8Y7"/>
<protein>
    <submittedName>
        <fullName evidence="1">Uncharacterized protein</fullName>
    </submittedName>
</protein>
<evidence type="ECO:0000313" key="2">
    <source>
        <dbReference type="Proteomes" id="UP000247790"/>
    </source>
</evidence>
<sequence length="44" mass="5091">MARICSGRMKHRLCMQHCTEKLIIDRMTVSFNLIATASEQVRNP</sequence>
<dbReference type="EMBL" id="QJSW01000036">
    <property type="protein sequence ID" value="PYE42431.1"/>
    <property type="molecule type" value="Genomic_DNA"/>
</dbReference>